<dbReference type="InterPro" id="IPR012910">
    <property type="entry name" value="Plug_dom"/>
</dbReference>
<evidence type="ECO:0000256" key="8">
    <source>
        <dbReference type="ARBA" id="ARBA00023065"/>
    </source>
</evidence>
<dbReference type="EMBL" id="JACLAW010000013">
    <property type="protein sequence ID" value="MBC2666983.1"/>
    <property type="molecule type" value="Genomic_DNA"/>
</dbReference>
<keyword evidence="7" id="KW-0408">Iron</keyword>
<evidence type="ECO:0000256" key="12">
    <source>
        <dbReference type="PROSITE-ProRule" id="PRU01360"/>
    </source>
</evidence>
<organism evidence="18 19">
    <name type="scientific">Novosphingobium flavum</name>
    <dbReference type="NCBI Taxonomy" id="1778672"/>
    <lineage>
        <taxon>Bacteria</taxon>
        <taxon>Pseudomonadati</taxon>
        <taxon>Pseudomonadota</taxon>
        <taxon>Alphaproteobacteria</taxon>
        <taxon>Sphingomonadales</taxon>
        <taxon>Sphingomonadaceae</taxon>
        <taxon>Novosphingobium</taxon>
    </lineage>
</organism>
<feature type="short sequence motif" description="TonB C-terminal box" evidence="13">
    <location>
        <begin position="713"/>
        <end position="730"/>
    </location>
</feature>
<evidence type="ECO:0000259" key="17">
    <source>
        <dbReference type="Pfam" id="PF07715"/>
    </source>
</evidence>
<comment type="subcellular location">
    <subcellularLocation>
        <location evidence="1 12">Cell outer membrane</location>
        <topology evidence="1 12">Multi-pass membrane protein</topology>
    </subcellularLocation>
</comment>
<dbReference type="SUPFAM" id="SSF56935">
    <property type="entry name" value="Porins"/>
    <property type="match status" value="1"/>
</dbReference>
<evidence type="ECO:0000256" key="15">
    <source>
        <dbReference type="SAM" id="SignalP"/>
    </source>
</evidence>
<feature type="domain" description="TonB-dependent receptor plug" evidence="17">
    <location>
        <begin position="67"/>
        <end position="173"/>
    </location>
</feature>
<dbReference type="InterPro" id="IPR010917">
    <property type="entry name" value="TonB_rcpt_CS"/>
</dbReference>
<name>A0A7X1FU21_9SPHN</name>
<dbReference type="InterPro" id="IPR039426">
    <property type="entry name" value="TonB-dep_rcpt-like"/>
</dbReference>
<keyword evidence="6 15" id="KW-0732">Signal</keyword>
<keyword evidence="5 12" id="KW-0812">Transmembrane</keyword>
<gene>
    <name evidence="18" type="ORF">H7F51_15805</name>
</gene>
<dbReference type="Proteomes" id="UP000566813">
    <property type="component" value="Unassembled WGS sequence"/>
</dbReference>
<proteinExistence type="inferred from homology"/>
<dbReference type="PANTHER" id="PTHR32552:SF81">
    <property type="entry name" value="TONB-DEPENDENT OUTER MEMBRANE RECEPTOR"/>
    <property type="match status" value="1"/>
</dbReference>
<protein>
    <submittedName>
        <fullName evidence="18">TonB-dependent receptor</fullName>
    </submittedName>
</protein>
<evidence type="ECO:0000256" key="9">
    <source>
        <dbReference type="ARBA" id="ARBA00023077"/>
    </source>
</evidence>
<dbReference type="PROSITE" id="PS52016">
    <property type="entry name" value="TONB_DEPENDENT_REC_3"/>
    <property type="match status" value="1"/>
</dbReference>
<dbReference type="GO" id="GO:0009279">
    <property type="term" value="C:cell outer membrane"/>
    <property type="evidence" value="ECO:0007669"/>
    <property type="project" value="UniProtKB-SubCell"/>
</dbReference>
<keyword evidence="8" id="KW-0406">Ion transport</keyword>
<dbReference type="RefSeq" id="WP_185665279.1">
    <property type="nucleotide sequence ID" value="NZ_JACLAW010000013.1"/>
</dbReference>
<keyword evidence="19" id="KW-1185">Reference proteome</keyword>
<dbReference type="PANTHER" id="PTHR32552">
    <property type="entry name" value="FERRICHROME IRON RECEPTOR-RELATED"/>
    <property type="match status" value="1"/>
</dbReference>
<evidence type="ECO:0000256" key="11">
    <source>
        <dbReference type="ARBA" id="ARBA00023237"/>
    </source>
</evidence>
<dbReference type="Pfam" id="PF00593">
    <property type="entry name" value="TonB_dep_Rec_b-barrel"/>
    <property type="match status" value="1"/>
</dbReference>
<dbReference type="GO" id="GO:0006826">
    <property type="term" value="P:iron ion transport"/>
    <property type="evidence" value="ECO:0007669"/>
    <property type="project" value="UniProtKB-KW"/>
</dbReference>
<dbReference type="CDD" id="cd01347">
    <property type="entry name" value="ligand_gated_channel"/>
    <property type="match status" value="1"/>
</dbReference>
<feature type="domain" description="TonB-dependent receptor-like beta-barrel" evidence="16">
    <location>
        <begin position="255"/>
        <end position="696"/>
    </location>
</feature>
<evidence type="ECO:0000256" key="10">
    <source>
        <dbReference type="ARBA" id="ARBA00023136"/>
    </source>
</evidence>
<evidence type="ECO:0000256" key="3">
    <source>
        <dbReference type="ARBA" id="ARBA00022452"/>
    </source>
</evidence>
<evidence type="ECO:0000256" key="14">
    <source>
        <dbReference type="RuleBase" id="RU003357"/>
    </source>
</evidence>
<comment type="caution">
    <text evidence="18">The sequence shown here is derived from an EMBL/GenBank/DDBJ whole genome shotgun (WGS) entry which is preliminary data.</text>
</comment>
<accession>A0A7X1FU21</accession>
<evidence type="ECO:0000256" key="7">
    <source>
        <dbReference type="ARBA" id="ARBA00023004"/>
    </source>
</evidence>
<evidence type="ECO:0000256" key="6">
    <source>
        <dbReference type="ARBA" id="ARBA00022729"/>
    </source>
</evidence>
<reference evidence="18 19" key="1">
    <citation type="submission" date="2020-08" db="EMBL/GenBank/DDBJ databases">
        <title>The genome sequence of type strain Novosphingobium flavum NBRC 111647.</title>
        <authorList>
            <person name="Liu Y."/>
        </authorList>
    </citation>
    <scope>NUCLEOTIDE SEQUENCE [LARGE SCALE GENOMIC DNA]</scope>
    <source>
        <strain evidence="18 19">NBRC 111647</strain>
    </source>
</reference>
<dbReference type="Gene3D" id="2.40.170.20">
    <property type="entry name" value="TonB-dependent receptor, beta-barrel domain"/>
    <property type="match status" value="1"/>
</dbReference>
<evidence type="ECO:0000313" key="18">
    <source>
        <dbReference type="EMBL" id="MBC2666983.1"/>
    </source>
</evidence>
<evidence type="ECO:0000256" key="2">
    <source>
        <dbReference type="ARBA" id="ARBA00022448"/>
    </source>
</evidence>
<keyword evidence="10 12" id="KW-0472">Membrane</keyword>
<evidence type="ECO:0000259" key="16">
    <source>
        <dbReference type="Pfam" id="PF00593"/>
    </source>
</evidence>
<keyword evidence="11 12" id="KW-0998">Cell outer membrane</keyword>
<comment type="similarity">
    <text evidence="12 14">Belongs to the TonB-dependent receptor family.</text>
</comment>
<dbReference type="AlphaFoldDB" id="A0A7X1FU21"/>
<evidence type="ECO:0000256" key="4">
    <source>
        <dbReference type="ARBA" id="ARBA00022496"/>
    </source>
</evidence>
<keyword evidence="18" id="KW-0675">Receptor</keyword>
<feature type="signal peptide" evidence="15">
    <location>
        <begin position="1"/>
        <end position="34"/>
    </location>
</feature>
<evidence type="ECO:0000256" key="1">
    <source>
        <dbReference type="ARBA" id="ARBA00004571"/>
    </source>
</evidence>
<evidence type="ECO:0000256" key="5">
    <source>
        <dbReference type="ARBA" id="ARBA00022692"/>
    </source>
</evidence>
<feature type="chain" id="PRO_5031280508" evidence="15">
    <location>
        <begin position="35"/>
        <end position="730"/>
    </location>
</feature>
<keyword evidence="3 12" id="KW-1134">Transmembrane beta strand</keyword>
<keyword evidence="9 14" id="KW-0798">TonB box</keyword>
<keyword evidence="4" id="KW-0410">Iron transport</keyword>
<dbReference type="Pfam" id="PF07715">
    <property type="entry name" value="Plug"/>
    <property type="match status" value="1"/>
</dbReference>
<sequence>MTYLGSQSHCAARKRLLLGACAVALAAASSPAMAAEATAEQDSAANQADNGGIQDIVVTAQRRSERMQDVPIAVTAIGGEELKQRGIQSSADLATSVPSLSFNTQLGGLGQPRIRGVGTAASGPGLENPVAVYIDGFYYGAQTGALLNLRDVSQVAVLKGPQGTLFGRNATGGLIQITSRDPSQELTGDVSATYGSFDTVGADVYLAGGLTDGVANGLTFHMDNQYTGYGKNFFNGLGTQTHRSYAVRDKLVITPDEATKITLQGAYSYYTGANTSMQKVANITPAYPAGFGPWDVYLNTQPTLTTKLYSLGATIQRDIGGVRLTSLTGYVNSRFVTTIDADQLPANNVVIDFDVKDKSLSQELQLSSLGSGPVTWVAGLYYYRARSGYLPIITRLYAFGSTLTLNSHSDLDSYAGYAQATYKIGDRTNLTGGLRYTIDDRSFDAVNTAVSSSTTTTTASDSHVFRKVTWRLSLDHHFTPSILGYVSYNRGFKSGFYEPQTLPALLLLPETLDAYEVGLKTDLFDRKVRFNIAAYYNDYKNVQVTQIYNSRQTVFNGDGAKMYGFDADLTVAPTSNLELTAGVSLIHGRYGAFQQAFLSTPNLVSATGGNVVTLGPLAPGKRIQNTPDFTLDLGFNYTIPTSIGDFSLGGTFYHNSGYFSEPENRVRQSDYNLVGASLRWRSTDKKYDIQVVGKNLGNVAYAAQLNASGTGDNRQTAAPRTIMITAGVHF</sequence>
<evidence type="ECO:0000313" key="19">
    <source>
        <dbReference type="Proteomes" id="UP000566813"/>
    </source>
</evidence>
<evidence type="ECO:0000256" key="13">
    <source>
        <dbReference type="PROSITE-ProRule" id="PRU10144"/>
    </source>
</evidence>
<dbReference type="PROSITE" id="PS01156">
    <property type="entry name" value="TONB_DEPENDENT_REC_2"/>
    <property type="match status" value="1"/>
</dbReference>
<dbReference type="InterPro" id="IPR036942">
    <property type="entry name" value="Beta-barrel_TonB_sf"/>
</dbReference>
<dbReference type="InterPro" id="IPR000531">
    <property type="entry name" value="Beta-barrel_TonB"/>
</dbReference>
<keyword evidence="2 12" id="KW-0813">Transport</keyword>